<name>A0A267EDN2_9PLAT</name>
<proteinExistence type="predicted"/>
<feature type="region of interest" description="Disordered" evidence="1">
    <location>
        <begin position="51"/>
        <end position="73"/>
    </location>
</feature>
<evidence type="ECO:0000259" key="2">
    <source>
        <dbReference type="Pfam" id="PF03372"/>
    </source>
</evidence>
<dbReference type="InterPro" id="IPR050410">
    <property type="entry name" value="CCR4/nocturin_mRNA_transcr"/>
</dbReference>
<evidence type="ECO:0000313" key="4">
    <source>
        <dbReference type="Proteomes" id="UP000215902"/>
    </source>
</evidence>
<dbReference type="Pfam" id="PF03372">
    <property type="entry name" value="Exo_endo_phos"/>
    <property type="match status" value="2"/>
</dbReference>
<sequence>MQDSHCMLLQAQQQQEAATEDDECVQLLWSSNQRLSISAVENVDPTTVASSAPAETVVGEGDGGSSGRAVDLPSVRKRRKAEVLLSSLKTFSQSDPKSNVRRSSSDFNCADVIASQSPATTVTSTAAQRLNNQTAWVTASMQQASNLPAGVAAVRIIRNNLSATSCSHQQQQQQQVHFVSGTPIVLASAVTTAPSVAATTASTVAQHLRRHHQAGCSTCRGFHALPAQLQHRPHAMAYISRTSGSAYHLLSNPVSLDLSQSAMDKGVRAEVAFTGSNEPATSAAAAAAAATAAHLARYQQSVKQQLQQQQPFVQVQNPLCVPRHSDYLASWRTCMVPIVDLEQFAQMKPPCPKWRHLASKSASSVLLFTLMCYNILSDQYASSKSYWYCPPWALAWSFRRQGILENISAQLPTVVCLQEVETEQYYSFFLPHLTRRGYDGIFSPKSRAKTMDDRLRKRVDGCAIFWKRSEFRLVEEHVIEFSQHYLEHCWTQQQQPSQEESQPPSPGPQLRGKASSEIFNRVTVRDNIALSVVLAPVAKGQANSCLMVCTSHMHWDPQHSDVKLIQTVVLTSALAAKIKQFRANTGAASLPLVLCGDFNSLPDSGVIEFLNRGSVERDHPEFRRLGRDPSLDGLKLPDNPASSEDPAAATTAAASSSSNFSHSLDLASCYSGVDMTYTNYTHEFKGVIDYIFASKRHFRVLDCLEGVTDWLRSGSVIGCPHPYIPSDHIPLAVRLELLPVS</sequence>
<evidence type="ECO:0000256" key="1">
    <source>
        <dbReference type="SAM" id="MobiDB-lite"/>
    </source>
</evidence>
<dbReference type="InterPro" id="IPR036691">
    <property type="entry name" value="Endo/exonu/phosph_ase_sf"/>
</dbReference>
<dbReference type="SUPFAM" id="SSF56219">
    <property type="entry name" value="DNase I-like"/>
    <property type="match status" value="1"/>
</dbReference>
<dbReference type="PANTHER" id="PTHR12121">
    <property type="entry name" value="CARBON CATABOLITE REPRESSOR PROTEIN 4"/>
    <property type="match status" value="1"/>
</dbReference>
<dbReference type="EMBL" id="NIVC01002246">
    <property type="protein sequence ID" value="PAA59618.1"/>
    <property type="molecule type" value="Genomic_DNA"/>
</dbReference>
<feature type="region of interest" description="Disordered" evidence="1">
    <location>
        <begin position="621"/>
        <end position="646"/>
    </location>
</feature>
<dbReference type="OrthoDB" id="428734at2759"/>
<organism evidence="3 4">
    <name type="scientific">Macrostomum lignano</name>
    <dbReference type="NCBI Taxonomy" id="282301"/>
    <lineage>
        <taxon>Eukaryota</taxon>
        <taxon>Metazoa</taxon>
        <taxon>Spiralia</taxon>
        <taxon>Lophotrochozoa</taxon>
        <taxon>Platyhelminthes</taxon>
        <taxon>Rhabditophora</taxon>
        <taxon>Macrostomorpha</taxon>
        <taxon>Macrostomida</taxon>
        <taxon>Macrostomidae</taxon>
        <taxon>Macrostomum</taxon>
    </lineage>
</organism>
<dbReference type="Proteomes" id="UP000215902">
    <property type="component" value="Unassembled WGS sequence"/>
</dbReference>
<keyword evidence="4" id="KW-1185">Reference proteome</keyword>
<dbReference type="GO" id="GO:0000175">
    <property type="term" value="F:3'-5'-RNA exonuclease activity"/>
    <property type="evidence" value="ECO:0007669"/>
    <property type="project" value="TreeGrafter"/>
</dbReference>
<feature type="region of interest" description="Disordered" evidence="1">
    <location>
        <begin position="492"/>
        <end position="513"/>
    </location>
</feature>
<feature type="compositionally biased region" description="Basic and acidic residues" evidence="1">
    <location>
        <begin position="621"/>
        <end position="630"/>
    </location>
</feature>
<evidence type="ECO:0000313" key="3">
    <source>
        <dbReference type="EMBL" id="PAA59618.1"/>
    </source>
</evidence>
<dbReference type="STRING" id="282301.A0A267EDN2"/>
<protein>
    <recommendedName>
        <fullName evidence="2">Endonuclease/exonuclease/phosphatase domain-containing protein</fullName>
    </recommendedName>
</protein>
<feature type="domain" description="Endonuclease/exonuclease/phosphatase" evidence="2">
    <location>
        <begin position="372"/>
        <end position="480"/>
    </location>
</feature>
<gene>
    <name evidence="3" type="ORF">BOX15_Mlig004284g1</name>
</gene>
<reference evidence="3 4" key="1">
    <citation type="submission" date="2017-06" db="EMBL/GenBank/DDBJ databases">
        <title>A platform for efficient transgenesis in Macrostomum lignano, a flatworm model organism for stem cell research.</title>
        <authorList>
            <person name="Berezikov E."/>
        </authorList>
    </citation>
    <scope>NUCLEOTIDE SEQUENCE [LARGE SCALE GENOMIC DNA]</scope>
    <source>
        <strain evidence="3">DV1</strain>
        <tissue evidence="3">Whole organism</tissue>
    </source>
</reference>
<dbReference type="AlphaFoldDB" id="A0A267EDN2"/>
<feature type="domain" description="Endonuclease/exonuclease/phosphatase" evidence="2">
    <location>
        <begin position="579"/>
        <end position="728"/>
    </location>
</feature>
<dbReference type="InterPro" id="IPR005135">
    <property type="entry name" value="Endo/exonuclease/phosphatase"/>
</dbReference>
<feature type="compositionally biased region" description="Low complexity" evidence="1">
    <location>
        <begin position="492"/>
        <end position="502"/>
    </location>
</feature>
<comment type="caution">
    <text evidence="3">The sequence shown here is derived from an EMBL/GenBank/DDBJ whole genome shotgun (WGS) entry which is preliminary data.</text>
</comment>
<accession>A0A267EDN2</accession>
<dbReference type="PANTHER" id="PTHR12121:SF100">
    <property type="entry name" value="POLY(A)-SPECIFIC RIBONUCLEASE"/>
    <property type="match status" value="1"/>
</dbReference>
<dbReference type="Gene3D" id="3.60.10.10">
    <property type="entry name" value="Endonuclease/exonuclease/phosphatase"/>
    <property type="match status" value="1"/>
</dbReference>